<keyword evidence="4 5" id="KW-0720">Serine protease</keyword>
<dbReference type="AlphaFoldDB" id="A0A6S6U6L2"/>
<dbReference type="InterPro" id="IPR017317">
    <property type="entry name" value="Pept_S8_subtilisin_bacteroid-2"/>
</dbReference>
<feature type="active site" description="Charge relay system" evidence="5">
    <location>
        <position position="220"/>
    </location>
</feature>
<dbReference type="GO" id="GO:0004252">
    <property type="term" value="F:serine-type endopeptidase activity"/>
    <property type="evidence" value="ECO:0007669"/>
    <property type="project" value="UniProtKB-UniRule"/>
</dbReference>
<name>A0A6S6U6L2_9BACT</name>
<sequence>MKALTILFFLFLTSAIQAQATEHKHSLHWVEFTDKNNTPYSTFRPQDFLSARAVQRRITMGIAIEENDLPITPSYIQKIVALGAPLHAKSKWLNSIAIHTRDNDLLNQINQLPFVKSIKPLGRFRKVSKPNLKKNKPTVDVSKHEIDYYGLANNQIKMLGGDVLHNYGYTGKGVQVAIFDGGFLDVYRMPVFDSIYSNNRLLGTHDFVEGDDFVYESSSHGTNVLACMGSKAPHLMVGTSPDASFYLFKTEDVKGEFRIEEFNWVAALEHADSLGVDVVNSSLGYTGFNDTTMSYKYHQLDGKTALSSRGANIGASKGILIVNSAGNEGDGAWHYIGTPADAEGVLSIGAVRPNGTRASFSSWGPTPDGRIKPDVAAQGRYTVVASLNRYDVTRTNGTSFSSPVMAGMVASLKQAHPDKTSEEIKDAIRLSGSISSQPDSSLGYGVPNFFFAYLTMLEASIVVDHKGEMYYTPKPIEDELHLFIEQRNPAILKVSIYNKLMQEQFTETTETEAREIKEIRIPGLANYPSGVYLIKVEINASPYWLEMIKR</sequence>
<dbReference type="PANTHER" id="PTHR43806">
    <property type="entry name" value="PEPTIDASE S8"/>
    <property type="match status" value="1"/>
</dbReference>
<dbReference type="InterPro" id="IPR023828">
    <property type="entry name" value="Peptidase_S8_Ser-AS"/>
</dbReference>
<evidence type="ECO:0000256" key="1">
    <source>
        <dbReference type="ARBA" id="ARBA00011073"/>
    </source>
</evidence>
<dbReference type="Gene3D" id="3.40.50.200">
    <property type="entry name" value="Peptidase S8/S53 domain"/>
    <property type="match status" value="1"/>
</dbReference>
<dbReference type="PROSITE" id="PS00138">
    <property type="entry name" value="SUBTILASE_SER"/>
    <property type="match status" value="1"/>
</dbReference>
<dbReference type="GO" id="GO:0006508">
    <property type="term" value="P:proteolysis"/>
    <property type="evidence" value="ECO:0007669"/>
    <property type="project" value="UniProtKB-KW"/>
</dbReference>
<dbReference type="CDD" id="cd07493">
    <property type="entry name" value="Peptidases_S8_9"/>
    <property type="match status" value="1"/>
</dbReference>
<dbReference type="EMBL" id="CACVAQ010000530">
    <property type="protein sequence ID" value="CAA6830035.1"/>
    <property type="molecule type" value="Genomic_DNA"/>
</dbReference>
<dbReference type="PANTHER" id="PTHR43806:SF67">
    <property type="entry name" value="EGF-LIKE DOMAIN-CONTAINING PROTEIN"/>
    <property type="match status" value="1"/>
</dbReference>
<comment type="similarity">
    <text evidence="1 5">Belongs to the peptidase S8 family.</text>
</comment>
<gene>
    <name evidence="8" type="ORF">HELGO_WM26296</name>
</gene>
<organism evidence="8">
    <name type="scientific">uncultured Aureispira sp</name>
    <dbReference type="NCBI Taxonomy" id="1331704"/>
    <lineage>
        <taxon>Bacteria</taxon>
        <taxon>Pseudomonadati</taxon>
        <taxon>Bacteroidota</taxon>
        <taxon>Saprospiria</taxon>
        <taxon>Saprospirales</taxon>
        <taxon>Saprospiraceae</taxon>
        <taxon>Aureispira</taxon>
        <taxon>environmental samples</taxon>
    </lineage>
</organism>
<dbReference type="PIRSF" id="PIRSF037903">
    <property type="entry name" value="Subtilisin_rel_GFO_2223"/>
    <property type="match status" value="1"/>
</dbReference>
<dbReference type="Pfam" id="PF00082">
    <property type="entry name" value="Peptidase_S8"/>
    <property type="match status" value="1"/>
</dbReference>
<evidence type="ECO:0000256" key="3">
    <source>
        <dbReference type="ARBA" id="ARBA00022801"/>
    </source>
</evidence>
<dbReference type="InterPro" id="IPR036852">
    <property type="entry name" value="Peptidase_S8/S53_dom_sf"/>
</dbReference>
<evidence type="ECO:0000256" key="6">
    <source>
        <dbReference type="SAM" id="SignalP"/>
    </source>
</evidence>
<evidence type="ECO:0000259" key="7">
    <source>
        <dbReference type="Pfam" id="PF00082"/>
    </source>
</evidence>
<accession>A0A6S6U6L2</accession>
<evidence type="ECO:0000256" key="4">
    <source>
        <dbReference type="ARBA" id="ARBA00022825"/>
    </source>
</evidence>
<dbReference type="InterPro" id="IPR050131">
    <property type="entry name" value="Peptidase_S8_subtilisin-like"/>
</dbReference>
<feature type="signal peptide" evidence="6">
    <location>
        <begin position="1"/>
        <end position="20"/>
    </location>
</feature>
<keyword evidence="6" id="KW-0732">Signal</keyword>
<dbReference type="InterPro" id="IPR000209">
    <property type="entry name" value="Peptidase_S8/S53_dom"/>
</dbReference>
<proteinExistence type="inferred from homology"/>
<keyword evidence="2 5" id="KW-0645">Protease</keyword>
<evidence type="ECO:0000313" key="8">
    <source>
        <dbReference type="EMBL" id="CAA6830035.1"/>
    </source>
</evidence>
<feature type="domain" description="Peptidase S8/S53" evidence="7">
    <location>
        <begin position="171"/>
        <end position="445"/>
    </location>
</feature>
<dbReference type="PRINTS" id="PR00723">
    <property type="entry name" value="SUBTILISIN"/>
</dbReference>
<feature type="active site" description="Charge relay system" evidence="5">
    <location>
        <position position="399"/>
    </location>
</feature>
<protein>
    <submittedName>
        <fullName evidence="8">Subtilisin-like serine proteases</fullName>
    </submittedName>
</protein>
<evidence type="ECO:0000256" key="2">
    <source>
        <dbReference type="ARBA" id="ARBA00022670"/>
    </source>
</evidence>
<dbReference type="SUPFAM" id="SSF52743">
    <property type="entry name" value="Subtilisin-like"/>
    <property type="match status" value="1"/>
</dbReference>
<evidence type="ECO:0000256" key="5">
    <source>
        <dbReference type="PROSITE-ProRule" id="PRU01240"/>
    </source>
</evidence>
<dbReference type="PROSITE" id="PS51892">
    <property type="entry name" value="SUBTILASE"/>
    <property type="match status" value="1"/>
</dbReference>
<reference evidence="8" key="1">
    <citation type="submission" date="2020-01" db="EMBL/GenBank/DDBJ databases">
        <authorList>
            <person name="Meier V. D."/>
            <person name="Meier V D."/>
        </authorList>
    </citation>
    <scope>NUCLEOTIDE SEQUENCE</scope>
    <source>
        <strain evidence="8">HLG_WM_MAG_10</strain>
    </source>
</reference>
<feature type="active site" description="Charge relay system" evidence="5">
    <location>
        <position position="180"/>
    </location>
</feature>
<keyword evidence="3 5" id="KW-0378">Hydrolase</keyword>
<dbReference type="InterPro" id="IPR015500">
    <property type="entry name" value="Peptidase_S8_subtilisin-rel"/>
</dbReference>
<feature type="chain" id="PRO_5027710017" evidence="6">
    <location>
        <begin position="21"/>
        <end position="550"/>
    </location>
</feature>